<evidence type="ECO:0000313" key="3">
    <source>
        <dbReference type="Proteomes" id="UP000230292"/>
    </source>
</evidence>
<name>A0A2M7H1Z6_9BACT</name>
<gene>
    <name evidence="2" type="ORF">COW24_06185</name>
</gene>
<dbReference type="SUPFAM" id="SSF89095">
    <property type="entry name" value="GatB/YqeY motif"/>
    <property type="match status" value="1"/>
</dbReference>
<dbReference type="InterPro" id="IPR019004">
    <property type="entry name" value="YqeY/Aim41"/>
</dbReference>
<dbReference type="PANTHER" id="PTHR28055:SF1">
    <property type="entry name" value="ALTERED INHERITANCE OF MITOCHONDRIA PROTEIN 41, MITOCHONDRIAL"/>
    <property type="match status" value="1"/>
</dbReference>
<evidence type="ECO:0000256" key="1">
    <source>
        <dbReference type="SAM" id="Coils"/>
    </source>
</evidence>
<dbReference type="Gene3D" id="1.10.10.410">
    <property type="match status" value="1"/>
</dbReference>
<dbReference type="GO" id="GO:0016884">
    <property type="term" value="F:carbon-nitrogen ligase activity, with glutamine as amido-N-donor"/>
    <property type="evidence" value="ECO:0007669"/>
    <property type="project" value="InterPro"/>
</dbReference>
<keyword evidence="2" id="KW-0808">Transferase</keyword>
<dbReference type="PANTHER" id="PTHR28055">
    <property type="entry name" value="ALTERED INHERITANCE OF MITOCHONDRIA PROTEIN 41, MITOCHONDRIAL"/>
    <property type="match status" value="1"/>
</dbReference>
<sequence>MSLYETILADLTTAMKEQNAEKREVLRLIKSALKNEAIAQGTDQLDDEGSTAVLIKEGKKRRDSIEQFAAGGRQDLADKEQAELAIIQTYLPAQISEEDIRTAVQAVISETGSNQFGAVMGQAMQRLKGQADGDVVKKIVQEFITG</sequence>
<dbReference type="Pfam" id="PF09424">
    <property type="entry name" value="YqeY"/>
    <property type="match status" value="1"/>
</dbReference>
<dbReference type="EMBL" id="PFGC01000064">
    <property type="protein sequence ID" value="PIW36272.1"/>
    <property type="molecule type" value="Genomic_DNA"/>
</dbReference>
<proteinExistence type="predicted"/>
<comment type="caution">
    <text evidence="2">The sequence shown here is derived from an EMBL/GenBank/DDBJ whole genome shotgun (WGS) entry which is preliminary data.</text>
</comment>
<feature type="coiled-coil region" evidence="1">
    <location>
        <begin position="8"/>
        <end position="35"/>
    </location>
</feature>
<protein>
    <submittedName>
        <fullName evidence="2">Aspartyl-tRNA amidotransferase</fullName>
    </submittedName>
</protein>
<dbReference type="InterPro" id="IPR003789">
    <property type="entry name" value="Asn/Gln_tRNA_amidoTrase-B-like"/>
</dbReference>
<evidence type="ECO:0000313" key="2">
    <source>
        <dbReference type="EMBL" id="PIW36272.1"/>
    </source>
</evidence>
<dbReference type="Proteomes" id="UP000230292">
    <property type="component" value="Unassembled WGS sequence"/>
</dbReference>
<dbReference type="GO" id="GO:0016740">
    <property type="term" value="F:transferase activity"/>
    <property type="evidence" value="ECO:0007669"/>
    <property type="project" value="UniProtKB-KW"/>
</dbReference>
<organism evidence="2 3">
    <name type="scientific">Candidatus Kerfeldbacteria bacterium CG15_BIG_FIL_POST_REV_8_21_14_020_45_12</name>
    <dbReference type="NCBI Taxonomy" id="2014247"/>
    <lineage>
        <taxon>Bacteria</taxon>
        <taxon>Candidatus Kerfeldiibacteriota</taxon>
    </lineage>
</organism>
<keyword evidence="1" id="KW-0175">Coiled coil</keyword>
<dbReference type="InterPro" id="IPR042184">
    <property type="entry name" value="YqeY/Aim41_N"/>
</dbReference>
<dbReference type="InterPro" id="IPR023168">
    <property type="entry name" value="GatB_Yqey_C_2"/>
</dbReference>
<dbReference type="Gene3D" id="1.10.1510.10">
    <property type="entry name" value="Uncharacterised protein YqeY/AIM41 PF09424, N-terminal domain"/>
    <property type="match status" value="1"/>
</dbReference>
<accession>A0A2M7H1Z6</accession>
<dbReference type="AlphaFoldDB" id="A0A2M7H1Z6"/>
<reference evidence="2 3" key="1">
    <citation type="submission" date="2017-09" db="EMBL/GenBank/DDBJ databases">
        <title>Depth-based differentiation of microbial function through sediment-hosted aquifers and enrichment of novel symbionts in the deep terrestrial subsurface.</title>
        <authorList>
            <person name="Probst A.J."/>
            <person name="Ladd B."/>
            <person name="Jarett J.K."/>
            <person name="Geller-Mcgrath D.E."/>
            <person name="Sieber C.M."/>
            <person name="Emerson J.B."/>
            <person name="Anantharaman K."/>
            <person name="Thomas B.C."/>
            <person name="Malmstrom R."/>
            <person name="Stieglmeier M."/>
            <person name="Klingl A."/>
            <person name="Woyke T."/>
            <person name="Ryan C.M."/>
            <person name="Banfield J.F."/>
        </authorList>
    </citation>
    <scope>NUCLEOTIDE SEQUENCE [LARGE SCALE GENOMIC DNA]</scope>
    <source>
        <strain evidence="2">CG15_BIG_FIL_POST_REV_8_21_14_020_45_12</strain>
    </source>
</reference>